<keyword evidence="4" id="KW-0949">S-adenosyl-L-methionine</keyword>
<dbReference type="InterPro" id="IPR006638">
    <property type="entry name" value="Elp3/MiaA/NifB-like_rSAM"/>
</dbReference>
<evidence type="ECO:0000256" key="7">
    <source>
        <dbReference type="ARBA" id="ARBA00023004"/>
    </source>
</evidence>
<dbReference type="InterPro" id="IPR007197">
    <property type="entry name" value="rSAM"/>
</dbReference>
<dbReference type="InterPro" id="IPR050105">
    <property type="entry name" value="MoCo_biosynth_MoaA/MoaC"/>
</dbReference>
<keyword evidence="7" id="KW-0408">Iron</keyword>
<keyword evidence="11" id="KW-0456">Lyase</keyword>
<dbReference type="NCBIfam" id="TIGR02666">
    <property type="entry name" value="moaA"/>
    <property type="match status" value="1"/>
</dbReference>
<dbReference type="GO" id="GO:0061798">
    <property type="term" value="F:GTP 3',8'-cyclase activity"/>
    <property type="evidence" value="ECO:0007669"/>
    <property type="project" value="UniProtKB-EC"/>
</dbReference>
<evidence type="ECO:0000256" key="8">
    <source>
        <dbReference type="ARBA" id="ARBA00023014"/>
    </source>
</evidence>
<comment type="catalytic activity">
    <reaction evidence="12">
        <text>GTP + AH2 + S-adenosyl-L-methionine = (8S)-3',8-cyclo-7,8-dihydroguanosine 5'-triphosphate + 5'-deoxyadenosine + L-methionine + A + H(+)</text>
        <dbReference type="Rhea" id="RHEA:49576"/>
        <dbReference type="ChEBI" id="CHEBI:13193"/>
        <dbReference type="ChEBI" id="CHEBI:15378"/>
        <dbReference type="ChEBI" id="CHEBI:17319"/>
        <dbReference type="ChEBI" id="CHEBI:17499"/>
        <dbReference type="ChEBI" id="CHEBI:37565"/>
        <dbReference type="ChEBI" id="CHEBI:57844"/>
        <dbReference type="ChEBI" id="CHEBI:59789"/>
        <dbReference type="ChEBI" id="CHEBI:131766"/>
        <dbReference type="EC" id="4.1.99.22"/>
    </reaction>
</comment>
<evidence type="ECO:0000256" key="12">
    <source>
        <dbReference type="ARBA" id="ARBA00048697"/>
    </source>
</evidence>
<evidence type="ECO:0000313" key="15">
    <source>
        <dbReference type="Proteomes" id="UP000886860"/>
    </source>
</evidence>
<dbReference type="SUPFAM" id="SSF102114">
    <property type="entry name" value="Radical SAM enzymes"/>
    <property type="match status" value="1"/>
</dbReference>
<evidence type="ECO:0000256" key="5">
    <source>
        <dbReference type="ARBA" id="ARBA00022723"/>
    </source>
</evidence>
<dbReference type="SFLD" id="SFLDG01067">
    <property type="entry name" value="SPASM/twitch_domain_containing"/>
    <property type="match status" value="1"/>
</dbReference>
<dbReference type="SFLD" id="SFLDG01386">
    <property type="entry name" value="main_SPASM_domain-containing"/>
    <property type="match status" value="1"/>
</dbReference>
<dbReference type="Proteomes" id="UP000886860">
    <property type="component" value="Unassembled WGS sequence"/>
</dbReference>
<dbReference type="CDD" id="cd01335">
    <property type="entry name" value="Radical_SAM"/>
    <property type="match status" value="1"/>
</dbReference>
<dbReference type="SFLD" id="SFLDG01383">
    <property type="entry name" value="cyclic_pyranopterin_phosphate"/>
    <property type="match status" value="1"/>
</dbReference>
<comment type="caution">
    <text evidence="14">The sequence shown here is derived from an EMBL/GenBank/DDBJ whole genome shotgun (WGS) entry which is preliminary data.</text>
</comment>
<accession>A0A9D1GL98</accession>
<proteinExistence type="predicted"/>
<feature type="domain" description="Radical SAM core" evidence="13">
    <location>
        <begin position="4"/>
        <end position="228"/>
    </location>
</feature>
<evidence type="ECO:0000256" key="4">
    <source>
        <dbReference type="ARBA" id="ARBA00022691"/>
    </source>
</evidence>
<dbReference type="SFLD" id="SFLDS00029">
    <property type="entry name" value="Radical_SAM"/>
    <property type="match status" value="1"/>
</dbReference>
<dbReference type="InterPro" id="IPR000385">
    <property type="entry name" value="MoaA_NifB_PqqE_Fe-S-bd_CS"/>
</dbReference>
<dbReference type="InterPro" id="IPR013483">
    <property type="entry name" value="MoaA"/>
</dbReference>
<dbReference type="InterPro" id="IPR058240">
    <property type="entry name" value="rSAM_sf"/>
</dbReference>
<dbReference type="PANTHER" id="PTHR22960:SF0">
    <property type="entry name" value="MOLYBDENUM COFACTOR BIOSYNTHESIS PROTEIN 1"/>
    <property type="match status" value="1"/>
</dbReference>
<organism evidence="14 15">
    <name type="scientific">Candidatus Caccovicinus merdipullorum</name>
    <dbReference type="NCBI Taxonomy" id="2840724"/>
    <lineage>
        <taxon>Bacteria</taxon>
        <taxon>Bacillati</taxon>
        <taxon>Bacillota</taxon>
        <taxon>Clostridia</taxon>
        <taxon>Eubacteriales</taxon>
        <taxon>Candidatus Caccovicinus</taxon>
    </lineage>
</organism>
<dbReference type="Gene3D" id="3.20.20.70">
    <property type="entry name" value="Aldolase class I"/>
    <property type="match status" value="1"/>
</dbReference>
<keyword evidence="3" id="KW-0004">4Fe-4S</keyword>
<evidence type="ECO:0000256" key="9">
    <source>
        <dbReference type="ARBA" id="ARBA00023134"/>
    </source>
</evidence>
<evidence type="ECO:0000256" key="6">
    <source>
        <dbReference type="ARBA" id="ARBA00022741"/>
    </source>
</evidence>
<dbReference type="Pfam" id="PF06463">
    <property type="entry name" value="Mob_synth_C"/>
    <property type="match status" value="1"/>
</dbReference>
<evidence type="ECO:0000256" key="11">
    <source>
        <dbReference type="ARBA" id="ARBA00023239"/>
    </source>
</evidence>
<sequence>MKDSYGRTIDYMRISITDRCNLRCCYCMPHGAQKEPAAQILTFEEIQAVAICGARLGIRHIKITGGEPLVRRGCCRLVKMIKEVPGIETVTLTTNGIRLEEELPGLLEAGIDGINISLDTRDRARYHQITGADGLETVESAIQAACRSGIPVKVNAVSIDFDRAGFAGRDSGTEHLVPDWVSVAELARILPVDVRFIEMMPIGYGRQYETINHETLFKEMQKRYPGMEPDGRRHGAGPAVYYQVPGFKGSLGLISAMHGKFCKDCSRIRLTASGFLKTCLCYPDGEDLRAVLRQDQAAKTRENGHWEWKYADCPDAPDLQKRLSEAMEKAVRSKPGAHCFEQPQAMTEQRNMIDIGG</sequence>
<dbReference type="GO" id="GO:0046872">
    <property type="term" value="F:metal ion binding"/>
    <property type="evidence" value="ECO:0007669"/>
    <property type="project" value="UniProtKB-KW"/>
</dbReference>
<evidence type="ECO:0000256" key="10">
    <source>
        <dbReference type="ARBA" id="ARBA00023150"/>
    </source>
</evidence>
<dbReference type="GO" id="GO:0005525">
    <property type="term" value="F:GTP binding"/>
    <property type="evidence" value="ECO:0007669"/>
    <property type="project" value="UniProtKB-KW"/>
</dbReference>
<keyword evidence="10" id="KW-0501">Molybdenum cofactor biosynthesis</keyword>
<evidence type="ECO:0000259" key="13">
    <source>
        <dbReference type="PROSITE" id="PS51918"/>
    </source>
</evidence>
<dbReference type="InterPro" id="IPR040064">
    <property type="entry name" value="MoaA-like"/>
</dbReference>
<reference evidence="14" key="2">
    <citation type="journal article" date="2021" name="PeerJ">
        <title>Extensive microbial diversity within the chicken gut microbiome revealed by metagenomics and culture.</title>
        <authorList>
            <person name="Gilroy R."/>
            <person name="Ravi A."/>
            <person name="Getino M."/>
            <person name="Pursley I."/>
            <person name="Horton D.L."/>
            <person name="Alikhan N.F."/>
            <person name="Baker D."/>
            <person name="Gharbi K."/>
            <person name="Hall N."/>
            <person name="Watson M."/>
            <person name="Adriaenssens E.M."/>
            <person name="Foster-Nyarko E."/>
            <person name="Jarju S."/>
            <person name="Secka A."/>
            <person name="Antonio M."/>
            <person name="Oren A."/>
            <person name="Chaudhuri R.R."/>
            <person name="La Ragione R."/>
            <person name="Hildebrand F."/>
            <person name="Pallen M.J."/>
        </authorList>
    </citation>
    <scope>NUCLEOTIDE SEQUENCE</scope>
    <source>
        <strain evidence="14">CHK123-3438</strain>
    </source>
</reference>
<dbReference type="PROSITE" id="PS01305">
    <property type="entry name" value="MOAA_NIFB_PQQE"/>
    <property type="match status" value="1"/>
</dbReference>
<name>A0A9D1GL98_9FIRM</name>
<dbReference type="GO" id="GO:0006777">
    <property type="term" value="P:Mo-molybdopterin cofactor biosynthetic process"/>
    <property type="evidence" value="ECO:0007669"/>
    <property type="project" value="UniProtKB-KW"/>
</dbReference>
<comment type="cofactor">
    <cofactor evidence="1">
        <name>[4Fe-4S] cluster</name>
        <dbReference type="ChEBI" id="CHEBI:49883"/>
    </cofactor>
</comment>
<evidence type="ECO:0000313" key="14">
    <source>
        <dbReference type="EMBL" id="HIT42577.1"/>
    </source>
</evidence>
<dbReference type="EMBL" id="DVKS01000183">
    <property type="protein sequence ID" value="HIT42577.1"/>
    <property type="molecule type" value="Genomic_DNA"/>
</dbReference>
<reference evidence="14" key="1">
    <citation type="submission" date="2020-10" db="EMBL/GenBank/DDBJ databases">
        <authorList>
            <person name="Gilroy R."/>
        </authorList>
    </citation>
    <scope>NUCLEOTIDE SEQUENCE</scope>
    <source>
        <strain evidence="14">CHK123-3438</strain>
    </source>
</reference>
<evidence type="ECO:0000256" key="1">
    <source>
        <dbReference type="ARBA" id="ARBA00001966"/>
    </source>
</evidence>
<keyword evidence="8" id="KW-0411">Iron-sulfur</keyword>
<keyword evidence="6" id="KW-0547">Nucleotide-binding</keyword>
<keyword evidence="9" id="KW-0342">GTP-binding</keyword>
<dbReference type="SMART" id="SM00729">
    <property type="entry name" value="Elp3"/>
    <property type="match status" value="1"/>
</dbReference>
<evidence type="ECO:0000256" key="3">
    <source>
        <dbReference type="ARBA" id="ARBA00022485"/>
    </source>
</evidence>
<evidence type="ECO:0000256" key="2">
    <source>
        <dbReference type="ARBA" id="ARBA00012167"/>
    </source>
</evidence>
<gene>
    <name evidence="14" type="primary">moaA</name>
    <name evidence="14" type="ORF">IAB60_10890</name>
</gene>
<dbReference type="PANTHER" id="PTHR22960">
    <property type="entry name" value="MOLYBDOPTERIN COFACTOR SYNTHESIS PROTEIN A"/>
    <property type="match status" value="1"/>
</dbReference>
<dbReference type="GO" id="GO:0061799">
    <property type="term" value="F:cyclic pyranopterin monophosphate synthase activity"/>
    <property type="evidence" value="ECO:0007669"/>
    <property type="project" value="TreeGrafter"/>
</dbReference>
<dbReference type="Pfam" id="PF04055">
    <property type="entry name" value="Radical_SAM"/>
    <property type="match status" value="1"/>
</dbReference>
<protein>
    <recommendedName>
        <fullName evidence="2">GTP 3',8-cyclase</fullName>
        <ecNumber evidence="2">4.1.99.22</ecNumber>
    </recommendedName>
</protein>
<dbReference type="AlphaFoldDB" id="A0A9D1GL98"/>
<dbReference type="EC" id="4.1.99.22" evidence="2"/>
<dbReference type="PROSITE" id="PS51918">
    <property type="entry name" value="RADICAL_SAM"/>
    <property type="match status" value="1"/>
</dbReference>
<dbReference type="InterPro" id="IPR013785">
    <property type="entry name" value="Aldolase_TIM"/>
</dbReference>
<keyword evidence="5" id="KW-0479">Metal-binding</keyword>
<dbReference type="InterPro" id="IPR010505">
    <property type="entry name" value="MoaA_twitch"/>
</dbReference>
<dbReference type="GO" id="GO:0051539">
    <property type="term" value="F:4 iron, 4 sulfur cluster binding"/>
    <property type="evidence" value="ECO:0007669"/>
    <property type="project" value="UniProtKB-KW"/>
</dbReference>